<organism evidence="1 2">
    <name type="scientific">Smallanthus sonchifolius</name>
    <dbReference type="NCBI Taxonomy" id="185202"/>
    <lineage>
        <taxon>Eukaryota</taxon>
        <taxon>Viridiplantae</taxon>
        <taxon>Streptophyta</taxon>
        <taxon>Embryophyta</taxon>
        <taxon>Tracheophyta</taxon>
        <taxon>Spermatophyta</taxon>
        <taxon>Magnoliopsida</taxon>
        <taxon>eudicotyledons</taxon>
        <taxon>Gunneridae</taxon>
        <taxon>Pentapetalae</taxon>
        <taxon>asterids</taxon>
        <taxon>campanulids</taxon>
        <taxon>Asterales</taxon>
        <taxon>Asteraceae</taxon>
        <taxon>Asteroideae</taxon>
        <taxon>Heliantheae alliance</taxon>
        <taxon>Millerieae</taxon>
        <taxon>Smallanthus</taxon>
    </lineage>
</organism>
<dbReference type="EMBL" id="CM042035">
    <property type="protein sequence ID" value="KAI3754317.1"/>
    <property type="molecule type" value="Genomic_DNA"/>
</dbReference>
<name>A0ACB9E7F4_9ASTR</name>
<keyword evidence="2" id="KW-1185">Reference proteome</keyword>
<gene>
    <name evidence="1" type="ORF">L1987_54099</name>
</gene>
<evidence type="ECO:0000313" key="1">
    <source>
        <dbReference type="EMBL" id="KAI3754317.1"/>
    </source>
</evidence>
<dbReference type="Proteomes" id="UP001056120">
    <property type="component" value="Linkage Group LG18"/>
</dbReference>
<protein>
    <submittedName>
        <fullName evidence="1">Uncharacterized protein</fullName>
    </submittedName>
</protein>
<comment type="caution">
    <text evidence="1">The sequence shown here is derived from an EMBL/GenBank/DDBJ whole genome shotgun (WGS) entry which is preliminary data.</text>
</comment>
<reference evidence="2" key="1">
    <citation type="journal article" date="2022" name="Mol. Ecol. Resour.">
        <title>The genomes of chicory, endive, great burdock and yacon provide insights into Asteraceae palaeo-polyploidization history and plant inulin production.</title>
        <authorList>
            <person name="Fan W."/>
            <person name="Wang S."/>
            <person name="Wang H."/>
            <person name="Wang A."/>
            <person name="Jiang F."/>
            <person name="Liu H."/>
            <person name="Zhao H."/>
            <person name="Xu D."/>
            <person name="Zhang Y."/>
        </authorList>
    </citation>
    <scope>NUCLEOTIDE SEQUENCE [LARGE SCALE GENOMIC DNA]</scope>
    <source>
        <strain evidence="2">cv. Yunnan</strain>
    </source>
</reference>
<proteinExistence type="predicted"/>
<accession>A0ACB9E7F4</accession>
<evidence type="ECO:0000313" key="2">
    <source>
        <dbReference type="Proteomes" id="UP001056120"/>
    </source>
</evidence>
<reference evidence="1 2" key="2">
    <citation type="journal article" date="2022" name="Mol. Ecol. Resour.">
        <title>The genomes of chicory, endive, great burdock and yacon provide insights into Asteraceae paleo-polyploidization history and plant inulin production.</title>
        <authorList>
            <person name="Fan W."/>
            <person name="Wang S."/>
            <person name="Wang H."/>
            <person name="Wang A."/>
            <person name="Jiang F."/>
            <person name="Liu H."/>
            <person name="Zhao H."/>
            <person name="Xu D."/>
            <person name="Zhang Y."/>
        </authorList>
    </citation>
    <scope>NUCLEOTIDE SEQUENCE [LARGE SCALE GENOMIC DNA]</scope>
    <source>
        <strain evidence="2">cv. Yunnan</strain>
        <tissue evidence="1">Leaves</tissue>
    </source>
</reference>
<sequence>MLTTVGILDLLFLIFSQNLVEMICVLICAKRRRLSKDVLRIQFAMASIAFVKLHFSSQKPTPPESIDDHGYTTVQPSSLSNLTAEQKLRVKFNQSLANAKRNLRICAERVSKSSSGQTRS</sequence>